<comment type="caution">
    <text evidence="3">The sequence shown here is derived from an EMBL/GenBank/DDBJ whole genome shotgun (WGS) entry which is preliminary data.</text>
</comment>
<dbReference type="RefSeq" id="WP_379043219.1">
    <property type="nucleotide sequence ID" value="NZ_JBHULZ010000008.1"/>
</dbReference>
<dbReference type="SUPFAM" id="SSF53756">
    <property type="entry name" value="UDP-Glycosyltransferase/glycogen phosphorylase"/>
    <property type="match status" value="1"/>
</dbReference>
<name>A0ABW5SAS8_9FLAO</name>
<evidence type="ECO:0000259" key="2">
    <source>
        <dbReference type="Pfam" id="PF13439"/>
    </source>
</evidence>
<dbReference type="PANTHER" id="PTHR12526">
    <property type="entry name" value="GLYCOSYLTRANSFERASE"/>
    <property type="match status" value="1"/>
</dbReference>
<evidence type="ECO:0000313" key="4">
    <source>
        <dbReference type="Proteomes" id="UP001597357"/>
    </source>
</evidence>
<feature type="domain" description="Glycosyltransferase subfamily 4-like N-terminal" evidence="2">
    <location>
        <begin position="15"/>
        <end position="170"/>
    </location>
</feature>
<reference evidence="4" key="1">
    <citation type="journal article" date="2019" name="Int. J. Syst. Evol. Microbiol.">
        <title>The Global Catalogue of Microorganisms (GCM) 10K type strain sequencing project: providing services to taxonomists for standard genome sequencing and annotation.</title>
        <authorList>
            <consortium name="The Broad Institute Genomics Platform"/>
            <consortium name="The Broad Institute Genome Sequencing Center for Infectious Disease"/>
            <person name="Wu L."/>
            <person name="Ma J."/>
        </authorList>
    </citation>
    <scope>NUCLEOTIDE SEQUENCE [LARGE SCALE GENOMIC DNA]</scope>
    <source>
        <strain evidence="4">KCTC 42255</strain>
    </source>
</reference>
<feature type="domain" description="Glycosyl transferase family 1" evidence="1">
    <location>
        <begin position="177"/>
        <end position="334"/>
    </location>
</feature>
<keyword evidence="3" id="KW-0328">Glycosyltransferase</keyword>
<organism evidence="3 4">
    <name type="scientific">Mesonia sediminis</name>
    <dbReference type="NCBI Taxonomy" id="1703946"/>
    <lineage>
        <taxon>Bacteria</taxon>
        <taxon>Pseudomonadati</taxon>
        <taxon>Bacteroidota</taxon>
        <taxon>Flavobacteriia</taxon>
        <taxon>Flavobacteriales</taxon>
        <taxon>Flavobacteriaceae</taxon>
        <taxon>Mesonia</taxon>
    </lineage>
</organism>
<dbReference type="PANTHER" id="PTHR12526:SF630">
    <property type="entry name" value="GLYCOSYLTRANSFERASE"/>
    <property type="match status" value="1"/>
</dbReference>
<dbReference type="EC" id="2.4.-.-" evidence="3"/>
<gene>
    <name evidence="3" type="ORF">ACFSQ0_01650</name>
</gene>
<evidence type="ECO:0000313" key="3">
    <source>
        <dbReference type="EMBL" id="MFD2696684.1"/>
    </source>
</evidence>
<dbReference type="InterPro" id="IPR028098">
    <property type="entry name" value="Glyco_trans_4-like_N"/>
</dbReference>
<keyword evidence="3" id="KW-0808">Transferase</keyword>
<sequence>MSYKIGILIDRLNGGGAERAAGIISKLLSELGHKIFIVTLFDDVAYPYQGKLINLGKYKTGSRSSLAKYLRYKKLHTTLKAENPDLILDFRMKDFPLREKLLNRLVFKYPMINMVRSYRLEWYFPKPKKLAQHLYADYAGIITVAKEIKQVVQQHYGFSNVTAIPNAIDIKAIQRKANESLNTPEEYIIAVGRNHPVKQFEALILAFSKSNLPKKGIKLVIMGDGNESEVLKNRVRQLNLQKQVQLLAFQTNPFPFLKHAKFLVLSSKYEGFPNVLVEALACGTPVVAFNCSSGPSEIIQHEKNGLLVENQNFIALTQAMNRMIDDRALYEQCKGFALESVACFSIEKVKHLWKQYLAGLKME</sequence>
<evidence type="ECO:0000259" key="1">
    <source>
        <dbReference type="Pfam" id="PF00534"/>
    </source>
</evidence>
<proteinExistence type="predicted"/>
<dbReference type="Proteomes" id="UP001597357">
    <property type="component" value="Unassembled WGS sequence"/>
</dbReference>
<accession>A0ABW5SAS8</accession>
<dbReference type="InterPro" id="IPR001296">
    <property type="entry name" value="Glyco_trans_1"/>
</dbReference>
<protein>
    <submittedName>
        <fullName evidence="3">Glycosyltransferase</fullName>
        <ecNumber evidence="3">2.4.-.-</ecNumber>
    </submittedName>
</protein>
<dbReference type="Pfam" id="PF13439">
    <property type="entry name" value="Glyco_transf_4"/>
    <property type="match status" value="1"/>
</dbReference>
<dbReference type="Gene3D" id="3.40.50.2000">
    <property type="entry name" value="Glycogen Phosphorylase B"/>
    <property type="match status" value="2"/>
</dbReference>
<keyword evidence="4" id="KW-1185">Reference proteome</keyword>
<dbReference type="EMBL" id="JBHULZ010000008">
    <property type="protein sequence ID" value="MFD2696684.1"/>
    <property type="molecule type" value="Genomic_DNA"/>
</dbReference>
<dbReference type="GO" id="GO:0016757">
    <property type="term" value="F:glycosyltransferase activity"/>
    <property type="evidence" value="ECO:0007669"/>
    <property type="project" value="UniProtKB-KW"/>
</dbReference>
<dbReference type="Pfam" id="PF00534">
    <property type="entry name" value="Glycos_transf_1"/>
    <property type="match status" value="1"/>
</dbReference>